<keyword evidence="3" id="KW-1185">Reference proteome</keyword>
<dbReference type="EMBL" id="CAJNRD030001116">
    <property type="protein sequence ID" value="CAG5075972.1"/>
    <property type="molecule type" value="Genomic_DNA"/>
</dbReference>
<feature type="chain" id="PRO_5035148931" evidence="1">
    <location>
        <begin position="17"/>
        <end position="190"/>
    </location>
</feature>
<dbReference type="SUPFAM" id="SSF50814">
    <property type="entry name" value="Lipocalins"/>
    <property type="match status" value="1"/>
</dbReference>
<dbReference type="GO" id="GO:0000302">
    <property type="term" value="P:response to reactive oxygen species"/>
    <property type="evidence" value="ECO:0007669"/>
    <property type="project" value="TreeGrafter"/>
</dbReference>
<feature type="signal peptide" evidence="1">
    <location>
        <begin position="1"/>
        <end position="16"/>
    </location>
</feature>
<dbReference type="GO" id="GO:0006629">
    <property type="term" value="P:lipid metabolic process"/>
    <property type="evidence" value="ECO:0007669"/>
    <property type="project" value="TreeGrafter"/>
</dbReference>
<dbReference type="Proteomes" id="UP000786811">
    <property type="component" value="Unassembled WGS sequence"/>
</dbReference>
<reference evidence="2" key="1">
    <citation type="submission" date="2021-04" db="EMBL/GenBank/DDBJ databases">
        <authorList>
            <person name="Chebbi M.A.C M."/>
        </authorList>
    </citation>
    <scope>NUCLEOTIDE SEQUENCE</scope>
</reference>
<protein>
    <submittedName>
        <fullName evidence="2">Uncharacterized protein</fullName>
    </submittedName>
</protein>
<dbReference type="AlphaFoldDB" id="A0A8J2E3G5"/>
<evidence type="ECO:0000313" key="3">
    <source>
        <dbReference type="Proteomes" id="UP000786811"/>
    </source>
</evidence>
<dbReference type="InterPro" id="IPR012674">
    <property type="entry name" value="Calycin"/>
</dbReference>
<dbReference type="PANTHER" id="PTHR10612:SF34">
    <property type="entry name" value="APOLIPOPROTEIN D"/>
    <property type="match status" value="1"/>
</dbReference>
<comment type="caution">
    <text evidence="2">The sequence shown here is derived from an EMBL/GenBank/DDBJ whole genome shotgun (WGS) entry which is preliminary data.</text>
</comment>
<name>A0A8J2E3G5_COTCN</name>
<proteinExistence type="predicted"/>
<sequence length="190" mass="20905">MLFVVIVFVLVAGSTAVTFQPGPCPVINGVPIDFKKMAGNWYEYANTEDQYNGTLGCTISETFTLKDNITRMFTTSISKSTGNIVGVESEVTAILPGNGVNLVTYTPLAGELTVQYWDLEVVPDSHEISWSCVIEGSKHHIQGIDIYTRSPNPSIDVLERSRQLALERGLAAPEFVLFDNSCYLKSCRCQ</sequence>
<keyword evidence="1" id="KW-0732">Signal</keyword>
<accession>A0A8J2E3G5</accession>
<dbReference type="PANTHER" id="PTHR10612">
    <property type="entry name" value="APOLIPOPROTEIN D"/>
    <property type="match status" value="1"/>
</dbReference>
<dbReference type="OrthoDB" id="565904at2759"/>
<dbReference type="GO" id="GO:0005737">
    <property type="term" value="C:cytoplasm"/>
    <property type="evidence" value="ECO:0007669"/>
    <property type="project" value="TreeGrafter"/>
</dbReference>
<organism evidence="2 3">
    <name type="scientific">Cotesia congregata</name>
    <name type="common">Parasitoid wasp</name>
    <name type="synonym">Apanteles congregatus</name>
    <dbReference type="NCBI Taxonomy" id="51543"/>
    <lineage>
        <taxon>Eukaryota</taxon>
        <taxon>Metazoa</taxon>
        <taxon>Ecdysozoa</taxon>
        <taxon>Arthropoda</taxon>
        <taxon>Hexapoda</taxon>
        <taxon>Insecta</taxon>
        <taxon>Pterygota</taxon>
        <taxon>Neoptera</taxon>
        <taxon>Endopterygota</taxon>
        <taxon>Hymenoptera</taxon>
        <taxon>Apocrita</taxon>
        <taxon>Ichneumonoidea</taxon>
        <taxon>Braconidae</taxon>
        <taxon>Microgastrinae</taxon>
        <taxon>Cotesia</taxon>
    </lineage>
</organism>
<evidence type="ECO:0000313" key="2">
    <source>
        <dbReference type="EMBL" id="CAG5075972.1"/>
    </source>
</evidence>
<evidence type="ECO:0000256" key="1">
    <source>
        <dbReference type="SAM" id="SignalP"/>
    </source>
</evidence>
<dbReference type="Gene3D" id="2.40.128.20">
    <property type="match status" value="1"/>
</dbReference>
<gene>
    <name evidence="2" type="ORF">HICCMSTLAB_LOCUS1954</name>
</gene>